<dbReference type="Proteomes" id="UP000800038">
    <property type="component" value="Unassembled WGS sequence"/>
</dbReference>
<proteinExistence type="predicted"/>
<dbReference type="AlphaFoldDB" id="A0A6A5SLM6"/>
<accession>A0A6A5SLM6</accession>
<keyword evidence="2" id="KW-1185">Reference proteome</keyword>
<evidence type="ECO:0000313" key="2">
    <source>
        <dbReference type="Proteomes" id="UP000800038"/>
    </source>
</evidence>
<protein>
    <submittedName>
        <fullName evidence="1">Uncharacterized protein</fullName>
    </submittedName>
</protein>
<organism evidence="1 2">
    <name type="scientific">Clathrospora elynae</name>
    <dbReference type="NCBI Taxonomy" id="706981"/>
    <lineage>
        <taxon>Eukaryota</taxon>
        <taxon>Fungi</taxon>
        <taxon>Dikarya</taxon>
        <taxon>Ascomycota</taxon>
        <taxon>Pezizomycotina</taxon>
        <taxon>Dothideomycetes</taxon>
        <taxon>Pleosporomycetidae</taxon>
        <taxon>Pleosporales</taxon>
        <taxon>Diademaceae</taxon>
        <taxon>Clathrospora</taxon>
    </lineage>
</organism>
<gene>
    <name evidence="1" type="ORF">EJ02DRAFT_227735</name>
</gene>
<sequence>MGTRPKIPASRREESRRRHDVGMVQRVSRRPLQVCGLQLTPFTCVTGVSARATVFCCNRQLRAVVPRREASRGGKLHSEPGTSDRQLEFGLSLPLHLTTPKTAAAVSPQGLSITLRKRGTTGHGMRDSNLFNRIARACMYPAPL</sequence>
<evidence type="ECO:0000313" key="1">
    <source>
        <dbReference type="EMBL" id="KAF1940538.1"/>
    </source>
</evidence>
<name>A0A6A5SLM6_9PLEO</name>
<dbReference type="EMBL" id="ML976061">
    <property type="protein sequence ID" value="KAF1940538.1"/>
    <property type="molecule type" value="Genomic_DNA"/>
</dbReference>
<reference evidence="1" key="1">
    <citation type="journal article" date="2020" name="Stud. Mycol.">
        <title>101 Dothideomycetes genomes: a test case for predicting lifestyles and emergence of pathogens.</title>
        <authorList>
            <person name="Haridas S."/>
            <person name="Albert R."/>
            <person name="Binder M."/>
            <person name="Bloem J."/>
            <person name="Labutti K."/>
            <person name="Salamov A."/>
            <person name="Andreopoulos B."/>
            <person name="Baker S."/>
            <person name="Barry K."/>
            <person name="Bills G."/>
            <person name="Bluhm B."/>
            <person name="Cannon C."/>
            <person name="Castanera R."/>
            <person name="Culley D."/>
            <person name="Daum C."/>
            <person name="Ezra D."/>
            <person name="Gonzalez J."/>
            <person name="Henrissat B."/>
            <person name="Kuo A."/>
            <person name="Liang C."/>
            <person name="Lipzen A."/>
            <person name="Lutzoni F."/>
            <person name="Magnuson J."/>
            <person name="Mondo S."/>
            <person name="Nolan M."/>
            <person name="Ohm R."/>
            <person name="Pangilinan J."/>
            <person name="Park H.-J."/>
            <person name="Ramirez L."/>
            <person name="Alfaro M."/>
            <person name="Sun H."/>
            <person name="Tritt A."/>
            <person name="Yoshinaga Y."/>
            <person name="Zwiers L.-H."/>
            <person name="Turgeon B."/>
            <person name="Goodwin S."/>
            <person name="Spatafora J."/>
            <person name="Crous P."/>
            <person name="Grigoriev I."/>
        </authorList>
    </citation>
    <scope>NUCLEOTIDE SEQUENCE</scope>
    <source>
        <strain evidence="1">CBS 161.51</strain>
    </source>
</reference>